<gene>
    <name evidence="8" type="ORF">DET52_102241</name>
    <name evidence="7" type="ORF">SAMN05216283_101727</name>
</gene>
<organism evidence="7 9">
    <name type="scientific">Sunxiuqinia elliptica</name>
    <dbReference type="NCBI Taxonomy" id="655355"/>
    <lineage>
        <taxon>Bacteria</taxon>
        <taxon>Pseudomonadati</taxon>
        <taxon>Bacteroidota</taxon>
        <taxon>Bacteroidia</taxon>
        <taxon>Marinilabiliales</taxon>
        <taxon>Prolixibacteraceae</taxon>
        <taxon>Sunxiuqinia</taxon>
    </lineage>
</organism>
<reference evidence="7 9" key="1">
    <citation type="submission" date="2016-10" db="EMBL/GenBank/DDBJ databases">
        <authorList>
            <person name="de Groot N.N."/>
        </authorList>
    </citation>
    <scope>NUCLEOTIDE SEQUENCE [LARGE SCALE GENOMIC DNA]</scope>
    <source>
        <strain evidence="7 9">CGMCC 1.9156</strain>
    </source>
</reference>
<evidence type="ECO:0000313" key="10">
    <source>
        <dbReference type="Proteomes" id="UP000294848"/>
    </source>
</evidence>
<dbReference type="PANTHER" id="PTHR43133">
    <property type="entry name" value="RNA POLYMERASE ECF-TYPE SIGMA FACTO"/>
    <property type="match status" value="1"/>
</dbReference>
<dbReference type="InterPro" id="IPR013325">
    <property type="entry name" value="RNA_pol_sigma_r2"/>
</dbReference>
<dbReference type="EMBL" id="SNWI01000002">
    <property type="protein sequence ID" value="TDO03903.1"/>
    <property type="molecule type" value="Genomic_DNA"/>
</dbReference>
<dbReference type="InterPro" id="IPR007627">
    <property type="entry name" value="RNA_pol_sigma70_r2"/>
</dbReference>
<dbReference type="RefSeq" id="WP_093918439.1">
    <property type="nucleotide sequence ID" value="NZ_FONW01000001.1"/>
</dbReference>
<dbReference type="InterPro" id="IPR013249">
    <property type="entry name" value="RNA_pol_sigma70_r4_t2"/>
</dbReference>
<evidence type="ECO:0000313" key="7">
    <source>
        <dbReference type="EMBL" id="SFE67432.1"/>
    </source>
</evidence>
<dbReference type="SUPFAM" id="SSF88659">
    <property type="entry name" value="Sigma3 and sigma4 domains of RNA polymerase sigma factors"/>
    <property type="match status" value="1"/>
</dbReference>
<keyword evidence="2" id="KW-0805">Transcription regulation</keyword>
<feature type="domain" description="RNA polymerase sigma factor 70 region 4 type 2" evidence="6">
    <location>
        <begin position="123"/>
        <end position="174"/>
    </location>
</feature>
<dbReference type="GO" id="GO:0016987">
    <property type="term" value="F:sigma factor activity"/>
    <property type="evidence" value="ECO:0007669"/>
    <property type="project" value="UniProtKB-KW"/>
</dbReference>
<comment type="similarity">
    <text evidence="1">Belongs to the sigma-70 factor family. ECF subfamily.</text>
</comment>
<accession>A0A1I2CH15</accession>
<feature type="domain" description="RNA polymerase sigma-70 region 2" evidence="5">
    <location>
        <begin position="23"/>
        <end position="87"/>
    </location>
</feature>
<dbReference type="SUPFAM" id="SSF88946">
    <property type="entry name" value="Sigma2 domain of RNA polymerase sigma factors"/>
    <property type="match status" value="1"/>
</dbReference>
<dbReference type="NCBIfam" id="TIGR02985">
    <property type="entry name" value="Sig70_bacteroi1"/>
    <property type="match status" value="1"/>
</dbReference>
<dbReference type="InterPro" id="IPR014284">
    <property type="entry name" value="RNA_pol_sigma-70_dom"/>
</dbReference>
<dbReference type="InterPro" id="IPR039425">
    <property type="entry name" value="RNA_pol_sigma-70-like"/>
</dbReference>
<dbReference type="OrthoDB" id="9782991at2"/>
<reference evidence="8 10" key="2">
    <citation type="submission" date="2019-03" db="EMBL/GenBank/DDBJ databases">
        <title>Freshwater and sediment microbial communities from various areas in North America, analyzing microbe dynamics in response to fracking.</title>
        <authorList>
            <person name="Lamendella R."/>
        </authorList>
    </citation>
    <scope>NUCLEOTIDE SEQUENCE [LARGE SCALE GENOMIC DNA]</scope>
    <source>
        <strain evidence="8 10">114D</strain>
    </source>
</reference>
<dbReference type="GO" id="GO:0003677">
    <property type="term" value="F:DNA binding"/>
    <property type="evidence" value="ECO:0007669"/>
    <property type="project" value="InterPro"/>
</dbReference>
<dbReference type="NCBIfam" id="TIGR02937">
    <property type="entry name" value="sigma70-ECF"/>
    <property type="match status" value="1"/>
</dbReference>
<dbReference type="EMBL" id="FONW01000001">
    <property type="protein sequence ID" value="SFE67432.1"/>
    <property type="molecule type" value="Genomic_DNA"/>
</dbReference>
<dbReference type="Gene3D" id="1.10.1740.10">
    <property type="match status" value="1"/>
</dbReference>
<dbReference type="InterPro" id="IPR036388">
    <property type="entry name" value="WH-like_DNA-bd_sf"/>
</dbReference>
<keyword evidence="3" id="KW-0731">Sigma factor</keyword>
<keyword evidence="9" id="KW-1185">Reference proteome</keyword>
<evidence type="ECO:0000256" key="4">
    <source>
        <dbReference type="ARBA" id="ARBA00023163"/>
    </source>
</evidence>
<dbReference type="PANTHER" id="PTHR43133:SF46">
    <property type="entry name" value="RNA POLYMERASE SIGMA-70 FACTOR ECF SUBFAMILY"/>
    <property type="match status" value="1"/>
</dbReference>
<evidence type="ECO:0000256" key="2">
    <source>
        <dbReference type="ARBA" id="ARBA00023015"/>
    </source>
</evidence>
<evidence type="ECO:0000256" key="1">
    <source>
        <dbReference type="ARBA" id="ARBA00010641"/>
    </source>
</evidence>
<dbReference type="Proteomes" id="UP000198964">
    <property type="component" value="Unassembled WGS sequence"/>
</dbReference>
<dbReference type="Proteomes" id="UP000294848">
    <property type="component" value="Unassembled WGS sequence"/>
</dbReference>
<protein>
    <submittedName>
        <fullName evidence="8">RNA polymerase sigma-70 factor (ECF subfamily)</fullName>
    </submittedName>
    <submittedName>
        <fullName evidence="7">RNA polymerase sigma-70 factor, ECF subfamily</fullName>
    </submittedName>
</protein>
<dbReference type="Pfam" id="PF08281">
    <property type="entry name" value="Sigma70_r4_2"/>
    <property type="match status" value="1"/>
</dbReference>
<evidence type="ECO:0000256" key="3">
    <source>
        <dbReference type="ARBA" id="ARBA00023082"/>
    </source>
</evidence>
<dbReference type="STRING" id="655355.SAMN05216283_101727"/>
<dbReference type="Gene3D" id="1.10.10.10">
    <property type="entry name" value="Winged helix-like DNA-binding domain superfamily/Winged helix DNA-binding domain"/>
    <property type="match status" value="1"/>
</dbReference>
<evidence type="ECO:0000313" key="9">
    <source>
        <dbReference type="Proteomes" id="UP000198964"/>
    </source>
</evidence>
<evidence type="ECO:0000259" key="6">
    <source>
        <dbReference type="Pfam" id="PF08281"/>
    </source>
</evidence>
<dbReference type="GO" id="GO:0006352">
    <property type="term" value="P:DNA-templated transcription initiation"/>
    <property type="evidence" value="ECO:0007669"/>
    <property type="project" value="InterPro"/>
</dbReference>
<dbReference type="InterPro" id="IPR013324">
    <property type="entry name" value="RNA_pol_sigma_r3/r4-like"/>
</dbReference>
<dbReference type="InterPro" id="IPR014327">
    <property type="entry name" value="RNA_pol_sigma70_bacteroid"/>
</dbReference>
<dbReference type="AlphaFoldDB" id="A0A1I2CH15"/>
<dbReference type="Pfam" id="PF04542">
    <property type="entry name" value="Sigma70_r2"/>
    <property type="match status" value="1"/>
</dbReference>
<evidence type="ECO:0000313" key="8">
    <source>
        <dbReference type="EMBL" id="TDO03903.1"/>
    </source>
</evidence>
<keyword evidence="4" id="KW-0804">Transcription</keyword>
<proteinExistence type="inferred from homology"/>
<sequence>MGVKVEINRALKKGSREVFQQVFDEYYEMLLHISMQYLSEEDAKEAVQEAFLKLWENRKQVKEDANIRNFLFTIVKNNCLNMIKRQQVALKNKAPLMWIEMHYEYEAIAKLDYTNLEFEELKERVENAVERLPGQCKTVFMLSRYRHLKNSEIALELGVTEKTVEAHITKALKILRHDLKDYLPILIALNFLS</sequence>
<evidence type="ECO:0000259" key="5">
    <source>
        <dbReference type="Pfam" id="PF04542"/>
    </source>
</evidence>
<name>A0A1I2CH15_9BACT</name>